<evidence type="ECO:0000313" key="1">
    <source>
        <dbReference type="EMBL" id="VEI22360.1"/>
    </source>
</evidence>
<dbReference type="AlphaFoldDB" id="A0A7Z9A2E8"/>
<evidence type="ECO:0000313" key="2">
    <source>
        <dbReference type="Proteomes" id="UP000282386"/>
    </source>
</evidence>
<reference evidence="1 2" key="1">
    <citation type="submission" date="2018-12" db="EMBL/GenBank/DDBJ databases">
        <authorList>
            <consortium name="Pathogen Informatics"/>
        </authorList>
    </citation>
    <scope>NUCLEOTIDE SEQUENCE [LARGE SCALE GENOMIC DNA]</scope>
    <source>
        <strain evidence="1 2">NCTC10207</strain>
    </source>
</reference>
<organism evidence="1 2">
    <name type="scientific">Rothia aeria</name>
    <dbReference type="NCBI Taxonomy" id="172042"/>
    <lineage>
        <taxon>Bacteria</taxon>
        <taxon>Bacillati</taxon>
        <taxon>Actinomycetota</taxon>
        <taxon>Actinomycetes</taxon>
        <taxon>Micrococcales</taxon>
        <taxon>Micrococcaceae</taxon>
        <taxon>Rothia</taxon>
    </lineage>
</organism>
<dbReference type="EMBL" id="LR134479">
    <property type="protein sequence ID" value="VEI22360.1"/>
    <property type="molecule type" value="Genomic_DNA"/>
</dbReference>
<protein>
    <submittedName>
        <fullName evidence="1">Uncharacterized protein</fullName>
    </submittedName>
</protein>
<accession>A0A7Z9A2E8</accession>
<proteinExistence type="predicted"/>
<gene>
    <name evidence="1" type="ORF">NCTC10207_00435</name>
</gene>
<name>A0A7Z9A2E8_9MICC</name>
<sequence length="64" mass="7239">MFRPLKIAVSQRTCKSLRVFKILLACEILRVLFRVRKNSLADGVSWDEDVDPVEGSDVEFVGGE</sequence>
<dbReference type="Proteomes" id="UP000282386">
    <property type="component" value="Chromosome"/>
</dbReference>